<comment type="cofactor">
    <cofactor evidence="1">
        <name>Zn(2+)</name>
        <dbReference type="ChEBI" id="CHEBI:29105"/>
    </cofactor>
</comment>
<organism evidence="7 8">
    <name type="scientific">Roseibium limicola</name>
    <dbReference type="NCBI Taxonomy" id="2816037"/>
    <lineage>
        <taxon>Bacteria</taxon>
        <taxon>Pseudomonadati</taxon>
        <taxon>Pseudomonadota</taxon>
        <taxon>Alphaproteobacteria</taxon>
        <taxon>Hyphomicrobiales</taxon>
        <taxon>Stappiaceae</taxon>
        <taxon>Roseibium</taxon>
    </lineage>
</organism>
<evidence type="ECO:0000256" key="3">
    <source>
        <dbReference type="ARBA" id="ARBA00022723"/>
    </source>
</evidence>
<dbReference type="RefSeq" id="WP_206937334.1">
    <property type="nucleotide sequence ID" value="NZ_JAFLNF010000001.1"/>
</dbReference>
<dbReference type="InterPro" id="IPR001279">
    <property type="entry name" value="Metallo-B-lactamas"/>
</dbReference>
<reference evidence="7" key="1">
    <citation type="submission" date="2021-03" db="EMBL/GenBank/DDBJ databases">
        <title>Roseibium sp. CAU 1637 isolated from Incheon.</title>
        <authorList>
            <person name="Kim W."/>
        </authorList>
    </citation>
    <scope>NUCLEOTIDE SEQUENCE</scope>
    <source>
        <strain evidence="7">CAU 1637</strain>
    </source>
</reference>
<dbReference type="EMBL" id="JAFLNF010000001">
    <property type="protein sequence ID" value="MBO0343720.1"/>
    <property type="molecule type" value="Genomic_DNA"/>
</dbReference>
<evidence type="ECO:0000256" key="1">
    <source>
        <dbReference type="ARBA" id="ARBA00001947"/>
    </source>
</evidence>
<keyword evidence="3" id="KW-0479">Metal-binding</keyword>
<gene>
    <name evidence="7" type="ORF">J0X15_00680</name>
</gene>
<dbReference type="Proteomes" id="UP000664779">
    <property type="component" value="Unassembled WGS sequence"/>
</dbReference>
<dbReference type="Gene3D" id="3.60.15.10">
    <property type="entry name" value="Ribonuclease Z/Hydroxyacylglutathione hydrolase-like"/>
    <property type="match status" value="1"/>
</dbReference>
<evidence type="ECO:0000256" key="4">
    <source>
        <dbReference type="ARBA" id="ARBA00022801"/>
    </source>
</evidence>
<proteinExistence type="inferred from homology"/>
<dbReference type="InterPro" id="IPR036866">
    <property type="entry name" value="RibonucZ/Hydroxyglut_hydro"/>
</dbReference>
<evidence type="ECO:0000256" key="2">
    <source>
        <dbReference type="ARBA" id="ARBA00007749"/>
    </source>
</evidence>
<dbReference type="Pfam" id="PF00753">
    <property type="entry name" value="Lactamase_B"/>
    <property type="match status" value="1"/>
</dbReference>
<keyword evidence="4" id="KW-0378">Hydrolase</keyword>
<name>A0A939EJC7_9HYPH</name>
<comment type="caution">
    <text evidence="7">The sequence shown here is derived from an EMBL/GenBank/DDBJ whole genome shotgun (WGS) entry which is preliminary data.</text>
</comment>
<sequence length="235" mass="25547">MSEDAAVESVRYDILVPGSSLAMEGCFLGISTIVLIEAGGKRALFDCGHFTTRRLLLAALRERSLAPSDIDIVILSHAHFDHALNIDLFPDAQVYLSQEEWDYIQAPFPDDPATPPYIADILRKTSLVLIEGEVEILPGVTAFPTPGHSPGHMSLELVSSAGAVVLAADAVKTAREALSGIPDMEIDPKQRAAASLQEVLRRGRTIVPGHFPPLTRHDDGRITWSEIQVAQLLLR</sequence>
<dbReference type="GO" id="GO:0016787">
    <property type="term" value="F:hydrolase activity"/>
    <property type="evidence" value="ECO:0007669"/>
    <property type="project" value="UniProtKB-KW"/>
</dbReference>
<dbReference type="PANTHER" id="PTHR42978:SF2">
    <property type="entry name" value="102 KBASES UNSTABLE REGION: FROM 1 TO 119443"/>
    <property type="match status" value="1"/>
</dbReference>
<evidence type="ECO:0000256" key="5">
    <source>
        <dbReference type="ARBA" id="ARBA00022833"/>
    </source>
</evidence>
<evidence type="ECO:0000313" key="8">
    <source>
        <dbReference type="Proteomes" id="UP000664779"/>
    </source>
</evidence>
<dbReference type="PANTHER" id="PTHR42978">
    <property type="entry name" value="QUORUM-QUENCHING LACTONASE YTNP-RELATED-RELATED"/>
    <property type="match status" value="1"/>
</dbReference>
<protein>
    <submittedName>
        <fullName evidence="7">MBL fold metallo-hydrolase</fullName>
    </submittedName>
</protein>
<keyword evidence="5" id="KW-0862">Zinc</keyword>
<dbReference type="AlphaFoldDB" id="A0A939EJC7"/>
<dbReference type="SUPFAM" id="SSF56281">
    <property type="entry name" value="Metallo-hydrolase/oxidoreductase"/>
    <property type="match status" value="1"/>
</dbReference>
<dbReference type="SMART" id="SM00849">
    <property type="entry name" value="Lactamase_B"/>
    <property type="match status" value="1"/>
</dbReference>
<dbReference type="InterPro" id="IPR051013">
    <property type="entry name" value="MBL_superfamily_lactonases"/>
</dbReference>
<evidence type="ECO:0000313" key="7">
    <source>
        <dbReference type="EMBL" id="MBO0343720.1"/>
    </source>
</evidence>
<comment type="similarity">
    <text evidence="2">Belongs to the metallo-beta-lactamase superfamily.</text>
</comment>
<accession>A0A939EJC7</accession>
<keyword evidence="8" id="KW-1185">Reference proteome</keyword>
<feature type="domain" description="Metallo-beta-lactamase" evidence="6">
    <location>
        <begin position="30"/>
        <end position="210"/>
    </location>
</feature>
<dbReference type="GO" id="GO:0046872">
    <property type="term" value="F:metal ion binding"/>
    <property type="evidence" value="ECO:0007669"/>
    <property type="project" value="UniProtKB-KW"/>
</dbReference>
<evidence type="ECO:0000259" key="6">
    <source>
        <dbReference type="SMART" id="SM00849"/>
    </source>
</evidence>